<organism evidence="1 2">
    <name type="scientific">Nonomuraea africana</name>
    <dbReference type="NCBI Taxonomy" id="46171"/>
    <lineage>
        <taxon>Bacteria</taxon>
        <taxon>Bacillati</taxon>
        <taxon>Actinomycetota</taxon>
        <taxon>Actinomycetes</taxon>
        <taxon>Streptosporangiales</taxon>
        <taxon>Streptosporangiaceae</taxon>
        <taxon>Nonomuraea</taxon>
    </lineage>
</organism>
<dbReference type="EMBL" id="JADBEF010000001">
    <property type="protein sequence ID" value="MBE1562031.1"/>
    <property type="molecule type" value="Genomic_DNA"/>
</dbReference>
<sequence>MLRLIIPDRNNSGYAQVEFAGGYHGNGIRPAEGRDPQGALASVADATQETIMELTWTVWAVCPVHDQGLHAELEHEVAVWRCTAGGTHTVAPVGGLSAEH</sequence>
<accession>A0ABR9KJR8</accession>
<reference evidence="1 2" key="1">
    <citation type="submission" date="2020-10" db="EMBL/GenBank/DDBJ databases">
        <title>Sequencing the genomes of 1000 actinobacteria strains.</title>
        <authorList>
            <person name="Klenk H.-P."/>
        </authorList>
    </citation>
    <scope>NUCLEOTIDE SEQUENCE [LARGE SCALE GENOMIC DNA]</scope>
    <source>
        <strain evidence="1 2">DSM 43748</strain>
    </source>
</reference>
<comment type="caution">
    <text evidence="1">The sequence shown here is derived from an EMBL/GenBank/DDBJ whole genome shotgun (WGS) entry which is preliminary data.</text>
</comment>
<keyword evidence="2" id="KW-1185">Reference proteome</keyword>
<dbReference type="Proteomes" id="UP000661607">
    <property type="component" value="Unassembled WGS sequence"/>
</dbReference>
<gene>
    <name evidence="1" type="ORF">H4W81_004810</name>
</gene>
<name>A0ABR9KJR8_9ACTN</name>
<proteinExistence type="predicted"/>
<evidence type="ECO:0000313" key="2">
    <source>
        <dbReference type="Proteomes" id="UP000661607"/>
    </source>
</evidence>
<protein>
    <submittedName>
        <fullName evidence="1">Uncharacterized protein</fullName>
    </submittedName>
</protein>
<evidence type="ECO:0000313" key="1">
    <source>
        <dbReference type="EMBL" id="MBE1562031.1"/>
    </source>
</evidence>
<dbReference type="RefSeq" id="WP_192776848.1">
    <property type="nucleotide sequence ID" value="NZ_BAAASY010000030.1"/>
</dbReference>